<proteinExistence type="predicted"/>
<dbReference type="EMBL" id="BMPQ01000008">
    <property type="protein sequence ID" value="GGK74536.1"/>
    <property type="molecule type" value="Genomic_DNA"/>
</dbReference>
<dbReference type="InterPro" id="IPR012296">
    <property type="entry name" value="Nuclease_put_TT1808"/>
</dbReference>
<dbReference type="SUPFAM" id="SSF52980">
    <property type="entry name" value="Restriction endonuclease-like"/>
    <property type="match status" value="1"/>
</dbReference>
<evidence type="ECO:0000259" key="1">
    <source>
        <dbReference type="Pfam" id="PF05685"/>
    </source>
</evidence>
<gene>
    <name evidence="2" type="ORF">GCM10010094_39430</name>
</gene>
<keyword evidence="3" id="KW-1185">Reference proteome</keyword>
<accession>A0A917QY54</accession>
<dbReference type="Pfam" id="PF05685">
    <property type="entry name" value="Uma2"/>
    <property type="match status" value="1"/>
</dbReference>
<dbReference type="CDD" id="cd06260">
    <property type="entry name" value="DUF820-like"/>
    <property type="match status" value="1"/>
</dbReference>
<reference evidence="2" key="1">
    <citation type="journal article" date="2014" name="Int. J. Syst. Evol. Microbiol.">
        <title>Complete genome sequence of Corynebacterium casei LMG S-19264T (=DSM 44701T), isolated from a smear-ripened cheese.</title>
        <authorList>
            <consortium name="US DOE Joint Genome Institute (JGI-PGF)"/>
            <person name="Walter F."/>
            <person name="Albersmeier A."/>
            <person name="Kalinowski J."/>
            <person name="Ruckert C."/>
        </authorList>
    </citation>
    <scope>NUCLEOTIDE SEQUENCE</scope>
    <source>
        <strain evidence="2">JCM 3035</strain>
    </source>
</reference>
<evidence type="ECO:0000313" key="2">
    <source>
        <dbReference type="EMBL" id="GGK74536.1"/>
    </source>
</evidence>
<comment type="caution">
    <text evidence="2">The sequence shown here is derived from an EMBL/GenBank/DDBJ whole genome shotgun (WGS) entry which is preliminary data.</text>
</comment>
<reference evidence="2" key="2">
    <citation type="submission" date="2020-09" db="EMBL/GenBank/DDBJ databases">
        <authorList>
            <person name="Sun Q."/>
            <person name="Ohkuma M."/>
        </authorList>
    </citation>
    <scope>NUCLEOTIDE SEQUENCE</scope>
    <source>
        <strain evidence="2">JCM 3035</strain>
    </source>
</reference>
<dbReference type="PANTHER" id="PTHR35400">
    <property type="entry name" value="SLR1083 PROTEIN"/>
    <property type="match status" value="1"/>
</dbReference>
<evidence type="ECO:0000313" key="3">
    <source>
        <dbReference type="Proteomes" id="UP000637788"/>
    </source>
</evidence>
<dbReference type="Proteomes" id="UP000637788">
    <property type="component" value="Unassembled WGS sequence"/>
</dbReference>
<sequence length="193" mass="21973">MTPRTDQDRPQMSVEEFEQLERHAPETVRLEFINGKVQVKPVPDGNHSEIYMWLLERCMQLRPDLRLYPERGLKTEAYRKGRARADGILVPKGGLKGHGEWSSADTVLMAVEVTSYDSDTNRRDRVEKPDGYAAAGIPVYLLIDRDDCSVVVFSQPEDGRYRREEKLPFGAVVDLPAPVNITLDTDPLKEFVD</sequence>
<dbReference type="InterPro" id="IPR008538">
    <property type="entry name" value="Uma2"/>
</dbReference>
<dbReference type="RefSeq" id="WP_189323173.1">
    <property type="nucleotide sequence ID" value="NZ_BMPQ01000008.1"/>
</dbReference>
<dbReference type="InterPro" id="IPR011335">
    <property type="entry name" value="Restrct_endonuc-II-like"/>
</dbReference>
<dbReference type="Gene3D" id="3.90.1570.10">
    <property type="entry name" value="tt1808, chain A"/>
    <property type="match status" value="1"/>
</dbReference>
<protein>
    <recommendedName>
        <fullName evidence="1">Putative restriction endonuclease domain-containing protein</fullName>
    </recommendedName>
</protein>
<dbReference type="AlphaFoldDB" id="A0A917QY54"/>
<organism evidence="2 3">
    <name type="scientific">Streptomyces flaveus</name>
    <dbReference type="NCBI Taxonomy" id="66370"/>
    <lineage>
        <taxon>Bacteria</taxon>
        <taxon>Bacillati</taxon>
        <taxon>Actinomycetota</taxon>
        <taxon>Actinomycetes</taxon>
        <taxon>Kitasatosporales</taxon>
        <taxon>Streptomycetaceae</taxon>
        <taxon>Streptomyces</taxon>
        <taxon>Streptomyces aurantiacus group</taxon>
    </lineage>
</organism>
<name>A0A917QY54_9ACTN</name>
<dbReference type="PANTHER" id="PTHR35400:SF3">
    <property type="entry name" value="SLL1072 PROTEIN"/>
    <property type="match status" value="1"/>
</dbReference>
<feature type="domain" description="Putative restriction endonuclease" evidence="1">
    <location>
        <begin position="14"/>
        <end position="183"/>
    </location>
</feature>